<evidence type="ECO:0000256" key="1">
    <source>
        <dbReference type="SAM" id="SignalP"/>
    </source>
</evidence>
<dbReference type="InParanoid" id="A0A067MR07"/>
<accession>A0A067MR07</accession>
<name>A0A067MR07_BOTB1</name>
<dbReference type="AlphaFoldDB" id="A0A067MR07"/>
<gene>
    <name evidence="2" type="ORF">BOTBODRAFT_185415</name>
</gene>
<dbReference type="HOGENOM" id="CLU_1133431_0_0_1"/>
<dbReference type="Proteomes" id="UP000027195">
    <property type="component" value="Unassembled WGS sequence"/>
</dbReference>
<dbReference type="EMBL" id="KL198022">
    <property type="protein sequence ID" value="KDQ18014.1"/>
    <property type="molecule type" value="Genomic_DNA"/>
</dbReference>
<proteinExistence type="predicted"/>
<reference evidence="3" key="1">
    <citation type="journal article" date="2014" name="Proc. Natl. Acad. Sci. U.S.A.">
        <title>Extensive sampling of basidiomycete genomes demonstrates inadequacy of the white-rot/brown-rot paradigm for wood decay fungi.</title>
        <authorList>
            <person name="Riley R."/>
            <person name="Salamov A.A."/>
            <person name="Brown D.W."/>
            <person name="Nagy L.G."/>
            <person name="Floudas D."/>
            <person name="Held B.W."/>
            <person name="Levasseur A."/>
            <person name="Lombard V."/>
            <person name="Morin E."/>
            <person name="Otillar R."/>
            <person name="Lindquist E.A."/>
            <person name="Sun H."/>
            <person name="LaButti K.M."/>
            <person name="Schmutz J."/>
            <person name="Jabbour D."/>
            <person name="Luo H."/>
            <person name="Baker S.E."/>
            <person name="Pisabarro A.G."/>
            <person name="Walton J.D."/>
            <person name="Blanchette R.A."/>
            <person name="Henrissat B."/>
            <person name="Martin F."/>
            <person name="Cullen D."/>
            <person name="Hibbett D.S."/>
            <person name="Grigoriev I.V."/>
        </authorList>
    </citation>
    <scope>NUCLEOTIDE SEQUENCE [LARGE SCALE GENOMIC DNA]</scope>
    <source>
        <strain evidence="3">FD-172 SS1</strain>
    </source>
</reference>
<feature type="signal peptide" evidence="1">
    <location>
        <begin position="1"/>
        <end position="23"/>
    </location>
</feature>
<protein>
    <submittedName>
        <fullName evidence="2">Uncharacterized protein</fullName>
    </submittedName>
</protein>
<evidence type="ECO:0000313" key="3">
    <source>
        <dbReference type="Proteomes" id="UP000027195"/>
    </source>
</evidence>
<evidence type="ECO:0000313" key="2">
    <source>
        <dbReference type="EMBL" id="KDQ18014.1"/>
    </source>
</evidence>
<sequence length="245" mass="25545">MHLSHSYLCLATVLSAAVAPAAAYAVFKPMALNTPIYDWCLTWTFPWDNYCQRGGGGTVNISNTSPPAPPACDADSYFWNGECTPRLRDKPCPDGKTLTAYSGDICRCDSPDLPAGPSSGTATACAGPNGGKHGKAVCVTAANGLSSQCQLQCDPTHVSKNGDCVFNQISPGLCLGKPMALKYKEGCVCVDETVDLTSGLSIPCSDPRSLGGDPTCSSNADKTNGACDVVCDPGYVKLDTQCVKK</sequence>
<feature type="chain" id="PRO_5001641584" evidence="1">
    <location>
        <begin position="24"/>
        <end position="245"/>
    </location>
</feature>
<keyword evidence="1" id="KW-0732">Signal</keyword>
<organism evidence="2 3">
    <name type="scientific">Botryobasidium botryosum (strain FD-172 SS1)</name>
    <dbReference type="NCBI Taxonomy" id="930990"/>
    <lineage>
        <taxon>Eukaryota</taxon>
        <taxon>Fungi</taxon>
        <taxon>Dikarya</taxon>
        <taxon>Basidiomycota</taxon>
        <taxon>Agaricomycotina</taxon>
        <taxon>Agaricomycetes</taxon>
        <taxon>Cantharellales</taxon>
        <taxon>Botryobasidiaceae</taxon>
        <taxon>Botryobasidium</taxon>
    </lineage>
</organism>
<keyword evidence="3" id="KW-1185">Reference proteome</keyword>